<dbReference type="Proteomes" id="UP000647587">
    <property type="component" value="Unassembled WGS sequence"/>
</dbReference>
<keyword evidence="3" id="KW-1185">Reference proteome</keyword>
<name>A0ABQ2EVD1_9DEIO</name>
<dbReference type="EMBL" id="BMPP01000008">
    <property type="protein sequence ID" value="GGK27477.1"/>
    <property type="molecule type" value="Genomic_DNA"/>
</dbReference>
<proteinExistence type="predicted"/>
<reference evidence="3" key="1">
    <citation type="journal article" date="2019" name="Int. J. Syst. Evol. Microbiol.">
        <title>The Global Catalogue of Microorganisms (GCM) 10K type strain sequencing project: providing services to taxonomists for standard genome sequencing and annotation.</title>
        <authorList>
            <consortium name="The Broad Institute Genomics Platform"/>
            <consortium name="The Broad Institute Genome Sequencing Center for Infectious Disease"/>
            <person name="Wu L."/>
            <person name="Ma J."/>
        </authorList>
    </citation>
    <scope>NUCLEOTIDE SEQUENCE [LARGE SCALE GENOMIC DNA]</scope>
    <source>
        <strain evidence="3">JCM 30331</strain>
    </source>
</reference>
<evidence type="ECO:0000313" key="2">
    <source>
        <dbReference type="EMBL" id="GGK27477.1"/>
    </source>
</evidence>
<sequence>MRPALLFVLAAAVLPPSFSAQAASVSLVAGQGAALGPQQLTVLSVRDSRCPMNARCVRAGELKASVLVRQGAQVRLLRLEFPENSSVSWAGLRISAAPERMAGDRTPVPVTLTDQRP</sequence>
<gene>
    <name evidence="2" type="ORF">GCM10008955_21620</name>
</gene>
<feature type="signal peptide" evidence="1">
    <location>
        <begin position="1"/>
        <end position="22"/>
    </location>
</feature>
<protein>
    <submittedName>
        <fullName evidence="2">Uncharacterized protein</fullName>
    </submittedName>
</protein>
<evidence type="ECO:0000256" key="1">
    <source>
        <dbReference type="SAM" id="SignalP"/>
    </source>
</evidence>
<comment type="caution">
    <text evidence="2">The sequence shown here is derived from an EMBL/GenBank/DDBJ whole genome shotgun (WGS) entry which is preliminary data.</text>
</comment>
<accession>A0ABQ2EVD1</accession>
<dbReference type="RefSeq" id="WP_189008138.1">
    <property type="nucleotide sequence ID" value="NZ_BMPP01000008.1"/>
</dbReference>
<organism evidence="2 3">
    <name type="scientific">Deinococcus malanensis</name>
    <dbReference type="NCBI Taxonomy" id="1706855"/>
    <lineage>
        <taxon>Bacteria</taxon>
        <taxon>Thermotogati</taxon>
        <taxon>Deinococcota</taxon>
        <taxon>Deinococci</taxon>
        <taxon>Deinococcales</taxon>
        <taxon>Deinococcaceae</taxon>
        <taxon>Deinococcus</taxon>
    </lineage>
</organism>
<keyword evidence="1" id="KW-0732">Signal</keyword>
<evidence type="ECO:0000313" key="3">
    <source>
        <dbReference type="Proteomes" id="UP000647587"/>
    </source>
</evidence>
<feature type="chain" id="PRO_5047242495" evidence="1">
    <location>
        <begin position="23"/>
        <end position="117"/>
    </location>
</feature>